<dbReference type="PANTHER" id="PTHR22847:SF637">
    <property type="entry name" value="WD REPEAT DOMAIN 5B"/>
    <property type="match status" value="1"/>
</dbReference>
<dbReference type="Proteomes" id="UP001596091">
    <property type="component" value="Unassembled WGS sequence"/>
</dbReference>
<feature type="repeat" description="WD" evidence="3">
    <location>
        <begin position="566"/>
        <end position="607"/>
    </location>
</feature>
<gene>
    <name evidence="4" type="ORF">ACFPT7_21200</name>
</gene>
<evidence type="ECO:0000256" key="2">
    <source>
        <dbReference type="ARBA" id="ARBA00022737"/>
    </source>
</evidence>
<feature type="repeat" description="WD" evidence="3">
    <location>
        <begin position="790"/>
        <end position="822"/>
    </location>
</feature>
<proteinExistence type="predicted"/>
<organism evidence="4 5">
    <name type="scientific">Acidicapsa dinghuensis</name>
    <dbReference type="NCBI Taxonomy" id="2218256"/>
    <lineage>
        <taxon>Bacteria</taxon>
        <taxon>Pseudomonadati</taxon>
        <taxon>Acidobacteriota</taxon>
        <taxon>Terriglobia</taxon>
        <taxon>Terriglobales</taxon>
        <taxon>Acidobacteriaceae</taxon>
        <taxon>Acidicapsa</taxon>
    </lineage>
</organism>
<comment type="caution">
    <text evidence="4">The sequence shown here is derived from an EMBL/GenBank/DDBJ whole genome shotgun (WGS) entry which is preliminary data.</text>
</comment>
<feature type="repeat" description="WD" evidence="3">
    <location>
        <begin position="532"/>
        <end position="566"/>
    </location>
</feature>
<dbReference type="PRINTS" id="PR00320">
    <property type="entry name" value="GPROTEINBRPT"/>
</dbReference>
<dbReference type="SUPFAM" id="SSF50998">
    <property type="entry name" value="Quinoprotein alcohol dehydrogenase-like"/>
    <property type="match status" value="1"/>
</dbReference>
<dbReference type="SMART" id="SM00320">
    <property type="entry name" value="WD40"/>
    <property type="match status" value="14"/>
</dbReference>
<dbReference type="PROSITE" id="PS50082">
    <property type="entry name" value="WD_REPEATS_2"/>
    <property type="match status" value="9"/>
</dbReference>
<accession>A0ABW1EPH8</accession>
<feature type="repeat" description="WD" evidence="3">
    <location>
        <begin position="615"/>
        <end position="647"/>
    </location>
</feature>
<keyword evidence="5" id="KW-1185">Reference proteome</keyword>
<dbReference type="InterPro" id="IPR020472">
    <property type="entry name" value="WD40_PAC1"/>
</dbReference>
<dbReference type="EMBL" id="JBHSPH010000010">
    <property type="protein sequence ID" value="MFC5864838.1"/>
    <property type="molecule type" value="Genomic_DNA"/>
</dbReference>
<dbReference type="Pfam" id="PF00400">
    <property type="entry name" value="WD40"/>
    <property type="match status" value="9"/>
</dbReference>
<reference evidence="5" key="1">
    <citation type="journal article" date="2019" name="Int. J. Syst. Evol. Microbiol.">
        <title>The Global Catalogue of Microorganisms (GCM) 10K type strain sequencing project: providing services to taxonomists for standard genome sequencing and annotation.</title>
        <authorList>
            <consortium name="The Broad Institute Genomics Platform"/>
            <consortium name="The Broad Institute Genome Sequencing Center for Infectious Disease"/>
            <person name="Wu L."/>
            <person name="Ma J."/>
        </authorList>
    </citation>
    <scope>NUCLEOTIDE SEQUENCE [LARGE SCALE GENOMIC DNA]</scope>
    <source>
        <strain evidence="5">JCM 4087</strain>
    </source>
</reference>
<dbReference type="InterPro" id="IPR011047">
    <property type="entry name" value="Quinoprotein_ADH-like_sf"/>
</dbReference>
<evidence type="ECO:0000256" key="1">
    <source>
        <dbReference type="ARBA" id="ARBA00022574"/>
    </source>
</evidence>
<feature type="repeat" description="WD" evidence="3">
    <location>
        <begin position="659"/>
        <end position="700"/>
    </location>
</feature>
<sequence>MEAGSQTTKDRLLVTIHGIRTFGHWQERLGKMVKYEDPGTESLHYQYGYFSAIAFLIPFVRDLVVGRFTRALNSYCKGRTWQRIDIVAHSFGTYIVANALLGRKLDKRIRVHTLILAGSVLKANFPIERLLESRVRRIANECGIQDSVLVLSQVASIGTGMAGRSGIVGFQGERFQNRFNNFGHGGYFDNDDAYMRREWLPLLTDNAPMSPRPYPTALSNAKGAMLFLINNADVLKVMLWMSIPLLLALYFFLLRNQANRAEEQARAALHDSQTAQARVSEVLKKVEYEATLADSGRLAGVAMLNSANNIDVSALLSVNAYLTKSTFDTRNSMLHALQADQGLLAILDRSQTAWYQLAVDPKSGMLVAGNEDGTIEIWNLITRKTLGPLMVTPYAPIVGLAVSPDGKTLATGGYMPDHQGDWAIQLWDLAKRHPLGDPIIERGPGAVIYSIAFSPDGRILAYGGFGGEVSFLDTRTHHKVGNPILLPGTVRSIAFSHDGRMLASASVDGTVELWSVETHGPIGDPMDGGGDLLTVALDADDQLLASGGLNTNLRIWNMATHRLIKEIPDTDNVSDLAFSSDGRSLVAADSNGLVRLWRLSNDARDLAKIEQIADLTGHSGTVSGVAFSLDGKFITSAGSDGTVRLWDAQHQVPRLGYLLAGEGDAVFTVGFSADGKTLASSGSDGTIRLWNPETRKHLGVPFGRFLGPQTSSSIWEASGVAFSADGNWLASLDRNEARLWHKPIGQTLPENLDSSKSVAFSPDSQQLALGEYDGSIRIKDLSRNKWLTPLCCHTDSVESMAFSPNGKLFASVGAEGDVRVWSTAKYMSEGKPLLCKNDRGFAISFSPDNKLLAVGYSDGTVRLWDAMTHEEIGEPLKGDFNSEIKSVAFSHDGILLAAVSSGGDGVQLWDLAKRLPLGKPFLGDPNDEATSAAFSPDDKLLAVANSDGTTWLWNIDSPSWIGPLCAIANRNLSAREWRQFFSDRSYQVTCRNFPPGKGITRQ</sequence>
<protein>
    <submittedName>
        <fullName evidence="4">WD40 repeat domain-containing protein</fullName>
    </submittedName>
</protein>
<dbReference type="InterPro" id="IPR019775">
    <property type="entry name" value="WD40_repeat_CS"/>
</dbReference>
<dbReference type="PROSITE" id="PS00678">
    <property type="entry name" value="WD_REPEATS_1"/>
    <property type="match status" value="2"/>
</dbReference>
<dbReference type="PROSITE" id="PS50294">
    <property type="entry name" value="WD_REPEATS_REGION"/>
    <property type="match status" value="5"/>
</dbReference>
<evidence type="ECO:0000313" key="5">
    <source>
        <dbReference type="Proteomes" id="UP001596091"/>
    </source>
</evidence>
<dbReference type="Gene3D" id="2.130.10.10">
    <property type="entry name" value="YVTN repeat-like/Quinoprotein amine dehydrogenase"/>
    <property type="match status" value="5"/>
</dbReference>
<feature type="repeat" description="WD" evidence="3">
    <location>
        <begin position="922"/>
        <end position="957"/>
    </location>
</feature>
<keyword evidence="1 3" id="KW-0853">WD repeat</keyword>
<feature type="repeat" description="WD" evidence="3">
    <location>
        <begin position="357"/>
        <end position="388"/>
    </location>
</feature>
<name>A0ABW1EPH8_9BACT</name>
<dbReference type="SUPFAM" id="SSF82171">
    <property type="entry name" value="DPP6 N-terminal domain-like"/>
    <property type="match status" value="1"/>
</dbReference>
<dbReference type="RefSeq" id="WP_263332454.1">
    <property type="nucleotide sequence ID" value="NZ_JAGSYH010000001.1"/>
</dbReference>
<keyword evidence="2" id="KW-0677">Repeat</keyword>
<dbReference type="PANTHER" id="PTHR22847">
    <property type="entry name" value="WD40 REPEAT PROTEIN"/>
    <property type="match status" value="1"/>
</dbReference>
<dbReference type="InterPro" id="IPR015943">
    <property type="entry name" value="WD40/YVTN_repeat-like_dom_sf"/>
</dbReference>
<evidence type="ECO:0000313" key="4">
    <source>
        <dbReference type="EMBL" id="MFC5864838.1"/>
    </source>
</evidence>
<dbReference type="CDD" id="cd00200">
    <property type="entry name" value="WD40"/>
    <property type="match status" value="1"/>
</dbReference>
<dbReference type="InterPro" id="IPR029058">
    <property type="entry name" value="AB_hydrolase_fold"/>
</dbReference>
<feature type="repeat" description="WD" evidence="3">
    <location>
        <begin position="842"/>
        <end position="874"/>
    </location>
</feature>
<dbReference type="SUPFAM" id="SSF53474">
    <property type="entry name" value="alpha/beta-Hydrolases"/>
    <property type="match status" value="1"/>
</dbReference>
<dbReference type="InterPro" id="IPR001680">
    <property type="entry name" value="WD40_rpt"/>
</dbReference>
<feature type="repeat" description="WD" evidence="3">
    <location>
        <begin position="490"/>
        <end position="518"/>
    </location>
</feature>
<evidence type="ECO:0000256" key="3">
    <source>
        <dbReference type="PROSITE-ProRule" id="PRU00221"/>
    </source>
</evidence>